<evidence type="ECO:0000313" key="1">
    <source>
        <dbReference type="EMBL" id="QNO18815.1"/>
    </source>
</evidence>
<proteinExistence type="predicted"/>
<gene>
    <name evidence="1" type="ORF">H6X83_04045</name>
</gene>
<sequence length="118" mass="12907">MGVKVVLDLPVARDIIQKRGLQDKGPIQKFFASEVARQCDPYVPMQSGTLKNTAQVQPDGVLYDQPYARRQYYENGGNGTDGTANGGRRGKEWDKRMIADHGDEITAAVAKKVGGRLG</sequence>
<protein>
    <submittedName>
        <fullName evidence="1">Capsid protein</fullName>
    </submittedName>
</protein>
<name>A0A7G9WJF3_9FIRM</name>
<organism evidence="1 2">
    <name type="scientific">Caproicibacterium amylolyticum</name>
    <dbReference type="NCBI Taxonomy" id="2766537"/>
    <lineage>
        <taxon>Bacteria</taxon>
        <taxon>Bacillati</taxon>
        <taxon>Bacillota</taxon>
        <taxon>Clostridia</taxon>
        <taxon>Eubacteriales</taxon>
        <taxon>Oscillospiraceae</taxon>
        <taxon>Caproicibacterium</taxon>
    </lineage>
</organism>
<accession>A0A7G9WJF3</accession>
<evidence type="ECO:0000313" key="2">
    <source>
        <dbReference type="Proteomes" id="UP000516046"/>
    </source>
</evidence>
<keyword evidence="2" id="KW-1185">Reference proteome</keyword>
<dbReference type="Proteomes" id="UP000516046">
    <property type="component" value="Chromosome"/>
</dbReference>
<dbReference type="KEGG" id="caml:H6X83_04045"/>
<dbReference type="InterPro" id="IPR021080">
    <property type="entry name" value="Minor_capsid_protein"/>
</dbReference>
<dbReference type="Pfam" id="PF11114">
    <property type="entry name" value="Minor_capsid_2"/>
    <property type="match status" value="1"/>
</dbReference>
<dbReference type="RefSeq" id="WP_212507882.1">
    <property type="nucleotide sequence ID" value="NZ_CP060696.1"/>
</dbReference>
<dbReference type="EMBL" id="CP060696">
    <property type="protein sequence ID" value="QNO18815.1"/>
    <property type="molecule type" value="Genomic_DNA"/>
</dbReference>
<dbReference type="AlphaFoldDB" id="A0A7G9WJF3"/>
<reference evidence="1 2" key="1">
    <citation type="submission" date="2020-08" db="EMBL/GenBank/DDBJ databases">
        <authorList>
            <person name="Ren C."/>
            <person name="Gu Y."/>
            <person name="Xu Y."/>
        </authorList>
    </citation>
    <scope>NUCLEOTIDE SEQUENCE [LARGE SCALE GENOMIC DNA]</scope>
    <source>
        <strain evidence="1 2">LBM18003</strain>
    </source>
</reference>